<evidence type="ECO:0000313" key="2">
    <source>
        <dbReference type="Proteomes" id="UP000540191"/>
    </source>
</evidence>
<evidence type="ECO:0000313" key="1">
    <source>
        <dbReference type="EMBL" id="MBB4735834.1"/>
    </source>
</evidence>
<name>A0A7W7GPF4_9MICC</name>
<organism evidence="1 2">
    <name type="scientific">Micrococcus cohnii</name>
    <dbReference type="NCBI Taxonomy" id="993416"/>
    <lineage>
        <taxon>Bacteria</taxon>
        <taxon>Bacillati</taxon>
        <taxon>Actinomycetota</taxon>
        <taxon>Actinomycetes</taxon>
        <taxon>Micrococcales</taxon>
        <taxon>Micrococcaceae</taxon>
        <taxon>Micrococcus</taxon>
    </lineage>
</organism>
<dbReference type="Proteomes" id="UP000540191">
    <property type="component" value="Unassembled WGS sequence"/>
</dbReference>
<comment type="caution">
    <text evidence="1">The sequence shown here is derived from an EMBL/GenBank/DDBJ whole genome shotgun (WGS) entry which is preliminary data.</text>
</comment>
<accession>A0A7W7GPF4</accession>
<sequence length="66" mass="7045">MSAYTTTDAVCLECTRAEDSTTYRAGVCVICQTEQMVARLEAVVAAHLTAGRALLDDDTARPLTPP</sequence>
<reference evidence="1 2" key="1">
    <citation type="submission" date="2020-08" db="EMBL/GenBank/DDBJ databases">
        <title>Sequencing the genomes of 1000 actinobacteria strains.</title>
        <authorList>
            <person name="Klenk H.-P."/>
        </authorList>
    </citation>
    <scope>NUCLEOTIDE SEQUENCE [LARGE SCALE GENOMIC DNA]</scope>
    <source>
        <strain evidence="1 2">DSM 23974</strain>
    </source>
</reference>
<gene>
    <name evidence="1" type="ORF">HDA30_001342</name>
</gene>
<dbReference type="EMBL" id="JACHNA010000001">
    <property type="protein sequence ID" value="MBB4735834.1"/>
    <property type="molecule type" value="Genomic_DNA"/>
</dbReference>
<keyword evidence="2" id="KW-1185">Reference proteome</keyword>
<proteinExistence type="predicted"/>
<dbReference type="RefSeq" id="WP_184241468.1">
    <property type="nucleotide sequence ID" value="NZ_JACHNA010000001.1"/>
</dbReference>
<protein>
    <submittedName>
        <fullName evidence="1">Uncharacterized protein</fullName>
    </submittedName>
</protein>
<dbReference type="AlphaFoldDB" id="A0A7W7GPF4"/>